<dbReference type="Proteomes" id="UP000707206">
    <property type="component" value="Unassembled WGS sequence"/>
</dbReference>
<organism evidence="1 2">
    <name type="scientific">Pelagihabitans pacificus</name>
    <dbReference type="NCBI Taxonomy" id="2696054"/>
    <lineage>
        <taxon>Bacteria</taxon>
        <taxon>Pseudomonadati</taxon>
        <taxon>Bacteroidota</taxon>
        <taxon>Flavobacteriia</taxon>
        <taxon>Flavobacteriales</taxon>
        <taxon>Flavobacteriaceae</taxon>
        <taxon>Pelagihabitans</taxon>
    </lineage>
</organism>
<dbReference type="AlphaFoldDB" id="A0A967AWQ7"/>
<evidence type="ECO:0000313" key="2">
    <source>
        <dbReference type="Proteomes" id="UP000707206"/>
    </source>
</evidence>
<accession>A0A967AWQ7</accession>
<keyword evidence="2" id="KW-1185">Reference proteome</keyword>
<protein>
    <recommendedName>
        <fullName evidence="3">Fibronectin type-III domain-containing protein</fullName>
    </recommendedName>
</protein>
<sequence length="318" mass="35221">MKRFLSISLIGLLLSSIGCDDVLEEDISDDSITIIAPLDQTALEGNTVQFRWNPLEGADDYRIQITGEQQFLVLDSLVSTSVFDYQIDPGTYRWRVRGENFAYTTPYTFEATFSIAASLDLSGQQIALTGPADNVYFNETGISFSWKAITTADSYVFQLLEQENATETLVFEDDNVTGTSLTLSNTTITEDAEYLWQVKGVNVSSETAFSSRSFFIDRENPPAPVLATPSNDESFNVNDMVDFTWNFTDTGEIQSSITSTIEISSDEDFTVITSSDTNSDGEFSSTFTMADTYYWRVRGEDAAGNTGQYSVTGSFIVN</sequence>
<dbReference type="InterPro" id="IPR013783">
    <property type="entry name" value="Ig-like_fold"/>
</dbReference>
<reference evidence="1" key="2">
    <citation type="submission" date="2020-03" db="EMBL/GenBank/DDBJ databases">
        <title>Flavobacteriaceae bacterium strain TP-CH-4, a member of the family Flavobacteriaceae isolated from a deep-sea seamount.</title>
        <authorList>
            <person name="Zhang D.-C."/>
        </authorList>
    </citation>
    <scope>NUCLEOTIDE SEQUENCE</scope>
    <source>
        <strain evidence="1">TP-CH-4</strain>
    </source>
</reference>
<evidence type="ECO:0008006" key="3">
    <source>
        <dbReference type="Google" id="ProtNLM"/>
    </source>
</evidence>
<dbReference type="PROSITE" id="PS51257">
    <property type="entry name" value="PROKAR_LIPOPROTEIN"/>
    <property type="match status" value="1"/>
</dbReference>
<dbReference type="EMBL" id="VIKU02000001">
    <property type="protein sequence ID" value="NHF58992.1"/>
    <property type="molecule type" value="Genomic_DNA"/>
</dbReference>
<reference evidence="1" key="1">
    <citation type="submission" date="2019-07" db="EMBL/GenBank/DDBJ databases">
        <authorList>
            <person name="De-Chao Zhang Q."/>
        </authorList>
    </citation>
    <scope>NUCLEOTIDE SEQUENCE</scope>
    <source>
        <strain evidence="1">TP-CH-4</strain>
    </source>
</reference>
<gene>
    <name evidence="1" type="ORF">FK220_006555</name>
</gene>
<dbReference type="Gene3D" id="2.60.40.10">
    <property type="entry name" value="Immunoglobulins"/>
    <property type="match status" value="3"/>
</dbReference>
<dbReference type="RefSeq" id="WP_152573449.1">
    <property type="nucleotide sequence ID" value="NZ_VIKU02000001.1"/>
</dbReference>
<proteinExistence type="predicted"/>
<comment type="caution">
    <text evidence="1">The sequence shown here is derived from an EMBL/GenBank/DDBJ whole genome shotgun (WGS) entry which is preliminary data.</text>
</comment>
<evidence type="ECO:0000313" key="1">
    <source>
        <dbReference type="EMBL" id="NHF58992.1"/>
    </source>
</evidence>
<name>A0A967AWQ7_9FLAO</name>